<keyword evidence="11" id="KW-0969">Cilium</keyword>
<keyword evidence="4 7" id="KW-0975">Bacterial flagellum</keyword>
<dbReference type="InterPro" id="IPR001444">
    <property type="entry name" value="Flag_bb_rod_N"/>
</dbReference>
<evidence type="ECO:0000313" key="11">
    <source>
        <dbReference type="EMBL" id="HED10748.1"/>
    </source>
</evidence>
<reference evidence="11" key="1">
    <citation type="journal article" date="2020" name="mSystems">
        <title>Genome- and Community-Level Interaction Insights into Carbon Utilization and Element Cycling Functions of Hydrothermarchaeota in Hydrothermal Sediment.</title>
        <authorList>
            <person name="Zhou Z."/>
            <person name="Liu Y."/>
            <person name="Xu W."/>
            <person name="Pan J."/>
            <person name="Luo Z.H."/>
            <person name="Li M."/>
        </authorList>
    </citation>
    <scope>NUCLEOTIDE SEQUENCE [LARGE SCALE GENOMIC DNA]</scope>
    <source>
        <strain evidence="11">HyVt-456</strain>
    </source>
</reference>
<dbReference type="InterPro" id="IPR010930">
    <property type="entry name" value="Flg_bb/hook_C_dom"/>
</dbReference>
<gene>
    <name evidence="11" type="primary">flgG</name>
    <name evidence="11" type="ORF">ENJ10_08670</name>
</gene>
<dbReference type="NCBIfam" id="TIGR02488">
    <property type="entry name" value="flgG_G_neg"/>
    <property type="match status" value="1"/>
</dbReference>
<keyword evidence="11" id="KW-0282">Flagellum</keyword>
<feature type="domain" description="Flagellar hook protein FlgE/F/G-like D1" evidence="10">
    <location>
        <begin position="95"/>
        <end position="158"/>
    </location>
</feature>
<evidence type="ECO:0000256" key="4">
    <source>
        <dbReference type="ARBA" id="ARBA00023143"/>
    </source>
</evidence>
<accession>A0A7V1LMG8</accession>
<dbReference type="PROSITE" id="PS00588">
    <property type="entry name" value="FLAGELLA_BB_ROD"/>
    <property type="match status" value="1"/>
</dbReference>
<protein>
    <recommendedName>
        <fullName evidence="3 6">Flagellar basal-body rod protein FlgG</fullName>
    </recommendedName>
</protein>
<evidence type="ECO:0000256" key="1">
    <source>
        <dbReference type="ARBA" id="ARBA00004117"/>
    </source>
</evidence>
<dbReference type="GO" id="GO:0009426">
    <property type="term" value="C:bacterial-type flagellum basal body, distal rod"/>
    <property type="evidence" value="ECO:0007669"/>
    <property type="project" value="UniProtKB-UniRule"/>
</dbReference>
<evidence type="ECO:0000259" key="9">
    <source>
        <dbReference type="Pfam" id="PF06429"/>
    </source>
</evidence>
<dbReference type="PANTHER" id="PTHR30435:SF19">
    <property type="entry name" value="FLAGELLAR BASAL-BODY ROD PROTEIN FLGG"/>
    <property type="match status" value="1"/>
</dbReference>
<organism evidence="11">
    <name type="scientific">Caldithrix abyssi</name>
    <dbReference type="NCBI Taxonomy" id="187145"/>
    <lineage>
        <taxon>Bacteria</taxon>
        <taxon>Pseudomonadati</taxon>
        <taxon>Calditrichota</taxon>
        <taxon>Calditrichia</taxon>
        <taxon>Calditrichales</taxon>
        <taxon>Calditrichaceae</taxon>
        <taxon>Caldithrix</taxon>
    </lineage>
</organism>
<evidence type="ECO:0000256" key="6">
    <source>
        <dbReference type="NCBIfam" id="TIGR02488"/>
    </source>
</evidence>
<evidence type="ECO:0000259" key="8">
    <source>
        <dbReference type="Pfam" id="PF00460"/>
    </source>
</evidence>
<dbReference type="InterPro" id="IPR020013">
    <property type="entry name" value="Flagellar_FlgE/F/G"/>
</dbReference>
<name>A0A7V1LMG8_CALAY</name>
<dbReference type="InterPro" id="IPR012834">
    <property type="entry name" value="FlgG_G_neg"/>
</dbReference>
<dbReference type="InterPro" id="IPR053967">
    <property type="entry name" value="LlgE_F_G-like_D1"/>
</dbReference>
<comment type="caution">
    <text evidence="11">The sequence shown here is derived from an EMBL/GenBank/DDBJ whole genome shotgun (WGS) entry which is preliminary data.</text>
</comment>
<dbReference type="AlphaFoldDB" id="A0A7V1LMG8"/>
<evidence type="ECO:0000259" key="10">
    <source>
        <dbReference type="Pfam" id="PF22692"/>
    </source>
</evidence>
<evidence type="ECO:0000256" key="5">
    <source>
        <dbReference type="ARBA" id="ARBA00025933"/>
    </source>
</evidence>
<comment type="subunit">
    <text evidence="5">The basal body constitutes a major portion of the flagellar organelle and consists of four rings (L,P,S, and M) mounted on a central rod. The rod consists of about 26 subunits of FlgG in the distal portion, and FlgB, FlgC and FlgF are thought to build up the proximal portion of the rod with about 6 subunits each.</text>
</comment>
<dbReference type="Proteomes" id="UP000886005">
    <property type="component" value="Unassembled WGS sequence"/>
</dbReference>
<sequence length="261" mass="27986">MRALKTAALGMTAQQMNVDIIANNLANVNTTGFKKSTIEFQDLLYETMQTGNRDGEKGRENPNQLQVGLGNRAIATNRSFSEGTVAETGNPLDIAINGKGFFQVEMPDGTYAYTRDGSLNVNSEGKIVTNSGLPIVPDINIPENSQSLSISQNGVISVMLNGEVEAQELGQIELVSFMNPAGLEALGGNLFIQTEASGDPVYGNPAEEGMGSLMQGYLEKSNVDVAEEMINLIVAQRAYEMNSKAVRTADELMSLANGLKR</sequence>
<evidence type="ECO:0000256" key="2">
    <source>
        <dbReference type="ARBA" id="ARBA00009677"/>
    </source>
</evidence>
<dbReference type="PANTHER" id="PTHR30435">
    <property type="entry name" value="FLAGELLAR PROTEIN"/>
    <property type="match status" value="1"/>
</dbReference>
<dbReference type="EMBL" id="DRLD01000238">
    <property type="protein sequence ID" value="HED10748.1"/>
    <property type="molecule type" value="Genomic_DNA"/>
</dbReference>
<keyword evidence="11" id="KW-0966">Cell projection</keyword>
<dbReference type="Pfam" id="PF06429">
    <property type="entry name" value="Flg_bbr_C"/>
    <property type="match status" value="1"/>
</dbReference>
<feature type="domain" description="Flagellar basal body rod protein N-terminal" evidence="8">
    <location>
        <begin position="4"/>
        <end position="34"/>
    </location>
</feature>
<comment type="subcellular location">
    <subcellularLocation>
        <location evidence="1 7">Bacterial flagellum basal body</location>
    </subcellularLocation>
</comment>
<dbReference type="Pfam" id="PF22692">
    <property type="entry name" value="LlgE_F_G_D1"/>
    <property type="match status" value="1"/>
</dbReference>
<comment type="similarity">
    <text evidence="2 7">Belongs to the flagella basal body rod proteins family.</text>
</comment>
<dbReference type="Pfam" id="PF00460">
    <property type="entry name" value="Flg_bb_rod"/>
    <property type="match status" value="1"/>
</dbReference>
<evidence type="ECO:0000256" key="3">
    <source>
        <dbReference type="ARBA" id="ARBA00017948"/>
    </source>
</evidence>
<dbReference type="InterPro" id="IPR019776">
    <property type="entry name" value="Flagellar_basal_body_rod_CS"/>
</dbReference>
<dbReference type="InterPro" id="IPR037925">
    <property type="entry name" value="FlgE/F/G-like"/>
</dbReference>
<dbReference type="SUPFAM" id="SSF117143">
    <property type="entry name" value="Flagellar hook protein flgE"/>
    <property type="match status" value="1"/>
</dbReference>
<evidence type="ECO:0000256" key="7">
    <source>
        <dbReference type="RuleBase" id="RU362116"/>
    </source>
</evidence>
<proteinExistence type="inferred from homology"/>
<dbReference type="GO" id="GO:0071978">
    <property type="term" value="P:bacterial-type flagellum-dependent swarming motility"/>
    <property type="evidence" value="ECO:0007669"/>
    <property type="project" value="TreeGrafter"/>
</dbReference>
<feature type="domain" description="Flagellar basal-body/hook protein C-terminal" evidence="9">
    <location>
        <begin position="214"/>
        <end position="258"/>
    </location>
</feature>
<dbReference type="NCBIfam" id="TIGR03506">
    <property type="entry name" value="FlgEFG_subfam"/>
    <property type="match status" value="2"/>
</dbReference>